<dbReference type="Proteomes" id="UP001592531">
    <property type="component" value="Unassembled WGS sequence"/>
</dbReference>
<accession>A0ABV6VYG2</accession>
<gene>
    <name evidence="1" type="ORF">ACEZDE_18415</name>
</gene>
<name>A0ABV6VYG2_9ACTN</name>
<organism evidence="1 2">
    <name type="scientific">Streptacidiphilus cavernicola</name>
    <dbReference type="NCBI Taxonomy" id="3342716"/>
    <lineage>
        <taxon>Bacteria</taxon>
        <taxon>Bacillati</taxon>
        <taxon>Actinomycetota</taxon>
        <taxon>Actinomycetes</taxon>
        <taxon>Kitasatosporales</taxon>
        <taxon>Streptomycetaceae</taxon>
        <taxon>Streptacidiphilus</taxon>
    </lineage>
</organism>
<evidence type="ECO:0000313" key="2">
    <source>
        <dbReference type="Proteomes" id="UP001592531"/>
    </source>
</evidence>
<keyword evidence="2" id="KW-1185">Reference proteome</keyword>
<proteinExistence type="predicted"/>
<dbReference type="RefSeq" id="WP_380537384.1">
    <property type="nucleotide sequence ID" value="NZ_JBHFAB010000013.1"/>
</dbReference>
<evidence type="ECO:0000313" key="1">
    <source>
        <dbReference type="EMBL" id="MFC1418588.1"/>
    </source>
</evidence>
<sequence>MTLPLPWTTSGPVGSQWQQQFDFPTTDLSTYTWTLVLRTSTQQTGTPIARINSTSTTASGYITVNATAGTIMAVLSPTATAALSPGEVYALALWADPGLSDATTWVRGLFTATPVAAP</sequence>
<reference evidence="1 2" key="1">
    <citation type="submission" date="2024-09" db="EMBL/GenBank/DDBJ databases">
        <authorList>
            <person name="Lee S.D."/>
        </authorList>
    </citation>
    <scope>NUCLEOTIDE SEQUENCE [LARGE SCALE GENOMIC DNA]</scope>
    <source>
        <strain evidence="1 2">N8-3</strain>
    </source>
</reference>
<comment type="caution">
    <text evidence="1">The sequence shown here is derived from an EMBL/GenBank/DDBJ whole genome shotgun (WGS) entry which is preliminary data.</text>
</comment>
<dbReference type="EMBL" id="JBHFAB010000013">
    <property type="protein sequence ID" value="MFC1418588.1"/>
    <property type="molecule type" value="Genomic_DNA"/>
</dbReference>
<protein>
    <submittedName>
        <fullName evidence="1">Uncharacterized protein</fullName>
    </submittedName>
</protein>